<dbReference type="InterPro" id="IPR024051">
    <property type="entry name" value="AICAR_Tfase_dup_dom_sf"/>
</dbReference>
<organism evidence="14 15">
    <name type="scientific">Metschnikowia bicuspidata</name>
    <dbReference type="NCBI Taxonomy" id="27322"/>
    <lineage>
        <taxon>Eukaryota</taxon>
        <taxon>Fungi</taxon>
        <taxon>Dikarya</taxon>
        <taxon>Ascomycota</taxon>
        <taxon>Saccharomycotina</taxon>
        <taxon>Pichiomycetes</taxon>
        <taxon>Metschnikowiaceae</taxon>
        <taxon>Metschnikowia</taxon>
    </lineage>
</organism>
<dbReference type="HAMAP" id="MF_00139">
    <property type="entry name" value="PurH"/>
    <property type="match status" value="1"/>
</dbReference>
<dbReference type="SMART" id="SM00798">
    <property type="entry name" value="AICARFT_IMPCHas"/>
    <property type="match status" value="1"/>
</dbReference>
<dbReference type="EMBL" id="ML004454">
    <property type="protein sequence ID" value="RKP30667.1"/>
    <property type="molecule type" value="Genomic_DNA"/>
</dbReference>
<gene>
    <name evidence="14" type="ORF">METBISCDRAFT_27226</name>
</gene>
<accession>A0A4P9ZCN2</accession>
<protein>
    <submittedName>
        <fullName evidence="14">AICARFT/IMPCHase bienzyme</fullName>
    </submittedName>
</protein>
<evidence type="ECO:0000256" key="12">
    <source>
        <dbReference type="ARBA" id="ARBA00054363"/>
    </source>
</evidence>
<dbReference type="InterPro" id="IPR016193">
    <property type="entry name" value="Cytidine_deaminase-like"/>
</dbReference>
<name>A0A4P9ZCN2_9ASCO</name>
<dbReference type="FunFam" id="3.40.140.20:FF:000003">
    <property type="entry name" value="Bifunctional purine biosynthesis protein"/>
    <property type="match status" value="1"/>
</dbReference>
<dbReference type="Pfam" id="PF02142">
    <property type="entry name" value="MGS"/>
    <property type="match status" value="1"/>
</dbReference>
<dbReference type="InterPro" id="IPR011607">
    <property type="entry name" value="MGS-like_dom"/>
</dbReference>
<dbReference type="GO" id="GO:0003937">
    <property type="term" value="F:IMP cyclohydrolase activity"/>
    <property type="evidence" value="ECO:0007669"/>
    <property type="project" value="UniProtKB-EC"/>
</dbReference>
<dbReference type="AlphaFoldDB" id="A0A4P9ZCN2"/>
<feature type="domain" description="MGS-like" evidence="13">
    <location>
        <begin position="1"/>
        <end position="146"/>
    </location>
</feature>
<dbReference type="Proteomes" id="UP000268321">
    <property type="component" value="Unassembled WGS sequence"/>
</dbReference>
<dbReference type="InterPro" id="IPR036914">
    <property type="entry name" value="MGS-like_dom_sf"/>
</dbReference>
<evidence type="ECO:0000256" key="3">
    <source>
        <dbReference type="ARBA" id="ARBA00004954"/>
    </source>
</evidence>
<dbReference type="NCBIfam" id="NF005492">
    <property type="entry name" value="PRK07106.1"/>
    <property type="match status" value="1"/>
</dbReference>
<dbReference type="Gene3D" id="1.10.287.440">
    <property type="match status" value="1"/>
</dbReference>
<reference evidence="15" key="1">
    <citation type="journal article" date="2018" name="Nat. Microbiol.">
        <title>Leveraging single-cell genomics to expand the fungal tree of life.</title>
        <authorList>
            <person name="Ahrendt S.R."/>
            <person name="Quandt C.A."/>
            <person name="Ciobanu D."/>
            <person name="Clum A."/>
            <person name="Salamov A."/>
            <person name="Andreopoulos B."/>
            <person name="Cheng J.F."/>
            <person name="Woyke T."/>
            <person name="Pelin A."/>
            <person name="Henrissat B."/>
            <person name="Reynolds N.K."/>
            <person name="Benny G.L."/>
            <person name="Smith M.E."/>
            <person name="James T.Y."/>
            <person name="Grigoriev I.V."/>
        </authorList>
    </citation>
    <scope>NUCLEOTIDE SEQUENCE [LARGE SCALE GENOMIC DNA]</scope>
    <source>
        <strain evidence="15">Baker2002</strain>
    </source>
</reference>
<evidence type="ECO:0000313" key="15">
    <source>
        <dbReference type="Proteomes" id="UP000268321"/>
    </source>
</evidence>
<sequence>MAYDKTAILSVHEKTGLLDLAKGLTAANVRILASGGTAKMVREAGFHVEDVSSITHAPEMLGGRVKTLHPAVHGGILARNIEGDEKDLAAQGIEKVDFVVCNLYPFKETISKVAVTIEEAIEEIDIGGVTLLRAAAKNHARVTILSDPSDYAGFLQELKAGEISKETRNRLALKAFEHTADYDVAISDFFRKQYSENVSQLPLRYGTNPHQKPAQAFVSQGELPFKVLGGSPGYINLLDALNSWPLVKELSASLNLPAAASFKHVSPAGVAVGLPLTDVEKKIYFVEDIENLSPLANAYARARGADRMSSFGDWIALSNIVDLPTAQIISKEVSDGVIAPGYSPEALEILQKKKGGKYCILKIDPNFTPDNLESRQVYGVTLQQKRNNAIIKGSSFQEIVSKNKDLTEQGVIDLTVATIALKYTQSNSVCYAKNCMVIGLGAGQQSRIHCTRLAGDKADNWWLRQHPRVLDFKWAKGVKRPEKSNAIDLYVSNQIPTSEPEKSEYESKFAELPTLLTTHERAEWLSKLENVALSSDAFFPFPDNVYRAARSGVKFVAAPSGSVMDKAVFAAADSYDMVYVENPIRSFHH</sequence>
<keyword evidence="15" id="KW-1185">Reference proteome</keyword>
<evidence type="ECO:0000256" key="6">
    <source>
        <dbReference type="ARBA" id="ARBA00022679"/>
    </source>
</evidence>
<keyword evidence="7" id="KW-0658">Purine biosynthesis</keyword>
<proteinExistence type="inferred from homology"/>
<dbReference type="PROSITE" id="PS51855">
    <property type="entry name" value="MGS"/>
    <property type="match status" value="1"/>
</dbReference>
<dbReference type="FunFam" id="3.40.50.1380:FF:000003">
    <property type="entry name" value="Bifunctional purine biosynthesis protein"/>
    <property type="match status" value="1"/>
</dbReference>
<comment type="catalytic activity">
    <reaction evidence="10">
        <text>(6R)-10-formyltetrahydrofolate + 5-amino-1-(5-phospho-beta-D-ribosyl)imidazole-4-carboxamide = 5-formamido-1-(5-phospho-D-ribosyl)imidazole-4-carboxamide + (6S)-5,6,7,8-tetrahydrofolate</text>
        <dbReference type="Rhea" id="RHEA:22192"/>
        <dbReference type="ChEBI" id="CHEBI:57453"/>
        <dbReference type="ChEBI" id="CHEBI:58467"/>
        <dbReference type="ChEBI" id="CHEBI:58475"/>
        <dbReference type="ChEBI" id="CHEBI:195366"/>
        <dbReference type="EC" id="2.1.2.3"/>
    </reaction>
</comment>
<dbReference type="GO" id="GO:0004643">
    <property type="term" value="F:phosphoribosylaminoimidazolecarboxamide formyltransferase activity"/>
    <property type="evidence" value="ECO:0007669"/>
    <property type="project" value="UniProtKB-EC"/>
</dbReference>
<dbReference type="CDD" id="cd01421">
    <property type="entry name" value="IMPCH"/>
    <property type="match status" value="1"/>
</dbReference>
<comment type="pathway">
    <text evidence="3">Purine metabolism; IMP biosynthesis via de novo pathway; 5-formamido-1-(5-phospho-D-ribosyl)imidazole-4-carboxamide from 5-amino-1-(5-phospho-D-ribosyl)imidazole-4-carboxamide (10-formyl THF route): step 1/1.</text>
</comment>
<dbReference type="PIRSF" id="PIRSF000414">
    <property type="entry name" value="AICARFT_IMPCHas"/>
    <property type="match status" value="1"/>
</dbReference>
<evidence type="ECO:0000259" key="13">
    <source>
        <dbReference type="PROSITE" id="PS51855"/>
    </source>
</evidence>
<dbReference type="GO" id="GO:0006189">
    <property type="term" value="P:'de novo' IMP biosynthetic process"/>
    <property type="evidence" value="ECO:0007669"/>
    <property type="project" value="UniProtKB-UniPathway"/>
</dbReference>
<comment type="subcellular location">
    <subcellularLocation>
        <location evidence="1">Cytoplasm</location>
        <location evidence="1">Cytosol</location>
    </subcellularLocation>
</comment>
<evidence type="ECO:0000256" key="11">
    <source>
        <dbReference type="ARBA" id="ARBA00050687"/>
    </source>
</evidence>
<evidence type="ECO:0000256" key="8">
    <source>
        <dbReference type="ARBA" id="ARBA00022801"/>
    </source>
</evidence>
<evidence type="ECO:0000256" key="7">
    <source>
        <dbReference type="ARBA" id="ARBA00022755"/>
    </source>
</evidence>
<dbReference type="GO" id="GO:0005829">
    <property type="term" value="C:cytosol"/>
    <property type="evidence" value="ECO:0007669"/>
    <property type="project" value="UniProtKB-SubCell"/>
</dbReference>
<evidence type="ECO:0000256" key="1">
    <source>
        <dbReference type="ARBA" id="ARBA00004514"/>
    </source>
</evidence>
<dbReference type="Gene3D" id="3.40.140.20">
    <property type="match status" value="2"/>
</dbReference>
<dbReference type="FunFam" id="1.10.287.440:FF:000001">
    <property type="entry name" value="Bifunctional purine biosynthesis protein PURH"/>
    <property type="match status" value="1"/>
</dbReference>
<dbReference type="Gene3D" id="3.40.50.1380">
    <property type="entry name" value="Methylglyoxal synthase-like domain"/>
    <property type="match status" value="1"/>
</dbReference>
<evidence type="ECO:0000256" key="4">
    <source>
        <dbReference type="ARBA" id="ARBA00007667"/>
    </source>
</evidence>
<keyword evidence="6" id="KW-0808">Transferase</keyword>
<dbReference type="UniPathway" id="UPA00074">
    <property type="reaction ID" value="UER00133"/>
</dbReference>
<dbReference type="PANTHER" id="PTHR11692">
    <property type="entry name" value="BIFUNCTIONAL PURINE BIOSYNTHESIS PROTEIN PURH"/>
    <property type="match status" value="1"/>
</dbReference>
<evidence type="ECO:0000256" key="10">
    <source>
        <dbReference type="ARBA" id="ARBA00050488"/>
    </source>
</evidence>
<dbReference type="OrthoDB" id="6017153at2759"/>
<comment type="function">
    <text evidence="12">Bifunctional enzyme that catalyzes the last two steps of purine biosynthesis. Acts as a transformylase that incorporates a formyl group to the AMP analog AICAR (5-amino-1-(5-phospho-beta-D-ribosyl)imidazole-4-carboxamide) to produce the intermediate formyl-AICAR (FAICAR). Also catalyzes the cyclization of FAICAR to IMP.</text>
</comment>
<evidence type="ECO:0000256" key="2">
    <source>
        <dbReference type="ARBA" id="ARBA00004844"/>
    </source>
</evidence>
<keyword evidence="9" id="KW-0511">Multifunctional enzyme</keyword>
<dbReference type="PANTHER" id="PTHR11692:SF0">
    <property type="entry name" value="BIFUNCTIONAL PURINE BIOSYNTHESIS PROTEIN ATIC"/>
    <property type="match status" value="1"/>
</dbReference>
<dbReference type="Pfam" id="PF01808">
    <property type="entry name" value="AICARFT_IMPCHas"/>
    <property type="match status" value="1"/>
</dbReference>
<dbReference type="InterPro" id="IPR024050">
    <property type="entry name" value="AICAR_Tfase_insert_dom_sf"/>
</dbReference>
<keyword evidence="5" id="KW-0963">Cytoplasm</keyword>
<dbReference type="SUPFAM" id="SSF53927">
    <property type="entry name" value="Cytidine deaminase-like"/>
    <property type="match status" value="1"/>
</dbReference>
<evidence type="ECO:0000256" key="5">
    <source>
        <dbReference type="ARBA" id="ARBA00022490"/>
    </source>
</evidence>
<comment type="pathway">
    <text evidence="2">Purine metabolism; IMP biosynthesis via de novo pathway; IMP from 5-formamido-1-(5-phospho-D-ribosyl)imidazole-4-carboxamide: step 1/1.</text>
</comment>
<dbReference type="NCBIfam" id="TIGR00355">
    <property type="entry name" value="purH"/>
    <property type="match status" value="1"/>
</dbReference>
<comment type="similarity">
    <text evidence="4">Belongs to the PurH family.</text>
</comment>
<dbReference type="SUPFAM" id="SSF52335">
    <property type="entry name" value="Methylglyoxal synthase-like"/>
    <property type="match status" value="1"/>
</dbReference>
<comment type="catalytic activity">
    <reaction evidence="11">
        <text>IMP + H2O = 5-formamido-1-(5-phospho-D-ribosyl)imidazole-4-carboxamide</text>
        <dbReference type="Rhea" id="RHEA:18445"/>
        <dbReference type="ChEBI" id="CHEBI:15377"/>
        <dbReference type="ChEBI" id="CHEBI:58053"/>
        <dbReference type="ChEBI" id="CHEBI:58467"/>
        <dbReference type="EC" id="3.5.4.10"/>
    </reaction>
</comment>
<dbReference type="InterPro" id="IPR002695">
    <property type="entry name" value="PurH-like"/>
</dbReference>
<evidence type="ECO:0000256" key="9">
    <source>
        <dbReference type="ARBA" id="ARBA00023268"/>
    </source>
</evidence>
<dbReference type="SMART" id="SM00851">
    <property type="entry name" value="MGS"/>
    <property type="match status" value="1"/>
</dbReference>
<evidence type="ECO:0000313" key="14">
    <source>
        <dbReference type="EMBL" id="RKP30667.1"/>
    </source>
</evidence>
<keyword evidence="8" id="KW-0378">Hydrolase</keyword>